<dbReference type="EMBL" id="KN840535">
    <property type="protein sequence ID" value="KIP05747.1"/>
    <property type="molecule type" value="Genomic_DNA"/>
</dbReference>
<dbReference type="OrthoDB" id="515401at2759"/>
<evidence type="ECO:0000313" key="3">
    <source>
        <dbReference type="Proteomes" id="UP000053257"/>
    </source>
</evidence>
<accession>A0A0C3S5R0</accession>
<feature type="compositionally biased region" description="Polar residues" evidence="1">
    <location>
        <begin position="116"/>
        <end position="125"/>
    </location>
</feature>
<reference evidence="2 3" key="1">
    <citation type="journal article" date="2014" name="PLoS Genet.">
        <title>Analysis of the Phlebiopsis gigantea genome, transcriptome and secretome provides insight into its pioneer colonization strategies of wood.</title>
        <authorList>
            <person name="Hori C."/>
            <person name="Ishida T."/>
            <person name="Igarashi K."/>
            <person name="Samejima M."/>
            <person name="Suzuki H."/>
            <person name="Master E."/>
            <person name="Ferreira P."/>
            <person name="Ruiz-Duenas F.J."/>
            <person name="Held B."/>
            <person name="Canessa P."/>
            <person name="Larrondo L.F."/>
            <person name="Schmoll M."/>
            <person name="Druzhinina I.S."/>
            <person name="Kubicek C.P."/>
            <person name="Gaskell J.A."/>
            <person name="Kersten P."/>
            <person name="St John F."/>
            <person name="Glasner J."/>
            <person name="Sabat G."/>
            <person name="Splinter BonDurant S."/>
            <person name="Syed K."/>
            <person name="Yadav J."/>
            <person name="Mgbeahuruike A.C."/>
            <person name="Kovalchuk A."/>
            <person name="Asiegbu F.O."/>
            <person name="Lackner G."/>
            <person name="Hoffmeister D."/>
            <person name="Rencoret J."/>
            <person name="Gutierrez A."/>
            <person name="Sun H."/>
            <person name="Lindquist E."/>
            <person name="Barry K."/>
            <person name="Riley R."/>
            <person name="Grigoriev I.V."/>
            <person name="Henrissat B."/>
            <person name="Kues U."/>
            <person name="Berka R.M."/>
            <person name="Martinez A.T."/>
            <person name="Covert S.F."/>
            <person name="Blanchette R.A."/>
            <person name="Cullen D."/>
        </authorList>
    </citation>
    <scope>NUCLEOTIDE SEQUENCE [LARGE SCALE GENOMIC DNA]</scope>
    <source>
        <strain evidence="2 3">11061_1 CR5-6</strain>
    </source>
</reference>
<sequence>MYGDPLPMDVMGHHMEEPFIHDVSITASPHHQPMYDLVKTEDSPVIADRLMQTPLGGHACLERLGRLSLTRVVGLRPFVLLFNSPVVSTFPVPRDSASQLPPRDGDIHLPNVPLSGLTSLRSSPKQHPASA</sequence>
<protein>
    <submittedName>
        <fullName evidence="2">Uncharacterized protein</fullName>
    </submittedName>
</protein>
<evidence type="ECO:0000313" key="2">
    <source>
        <dbReference type="EMBL" id="KIP05747.1"/>
    </source>
</evidence>
<dbReference type="AlphaFoldDB" id="A0A0C3S5R0"/>
<keyword evidence="3" id="KW-1185">Reference proteome</keyword>
<organism evidence="2 3">
    <name type="scientific">Phlebiopsis gigantea (strain 11061_1 CR5-6)</name>
    <name type="common">White-rot fungus</name>
    <name type="synonym">Peniophora gigantea</name>
    <dbReference type="NCBI Taxonomy" id="745531"/>
    <lineage>
        <taxon>Eukaryota</taxon>
        <taxon>Fungi</taxon>
        <taxon>Dikarya</taxon>
        <taxon>Basidiomycota</taxon>
        <taxon>Agaricomycotina</taxon>
        <taxon>Agaricomycetes</taxon>
        <taxon>Polyporales</taxon>
        <taxon>Phanerochaetaceae</taxon>
        <taxon>Phlebiopsis</taxon>
    </lineage>
</organism>
<dbReference type="HOGENOM" id="CLU_1928376_0_0_1"/>
<evidence type="ECO:0000256" key="1">
    <source>
        <dbReference type="SAM" id="MobiDB-lite"/>
    </source>
</evidence>
<dbReference type="Proteomes" id="UP000053257">
    <property type="component" value="Unassembled WGS sequence"/>
</dbReference>
<name>A0A0C3S5R0_PHLG1</name>
<proteinExistence type="predicted"/>
<feature type="region of interest" description="Disordered" evidence="1">
    <location>
        <begin position="91"/>
        <end position="131"/>
    </location>
</feature>
<gene>
    <name evidence="2" type="ORF">PHLGIDRAFT_119579</name>
</gene>